<dbReference type="InterPro" id="IPR007472">
    <property type="entry name" value="N-end_Aminoacyl_Trfase_C"/>
</dbReference>
<dbReference type="GO" id="GO:0008914">
    <property type="term" value="F:leucyl-tRNA--protein transferase activity"/>
    <property type="evidence" value="ECO:0007669"/>
    <property type="project" value="UniProtKB-UniRule"/>
</dbReference>
<accession>A0A1H8HTY6</accession>
<comment type="subcellular location">
    <subcellularLocation>
        <location evidence="4">Cytoplasm</location>
    </subcellularLocation>
</comment>
<dbReference type="GO" id="GO:0071596">
    <property type="term" value="P:ubiquitin-dependent protein catabolic process via the N-end rule pathway"/>
    <property type="evidence" value="ECO:0007669"/>
    <property type="project" value="InterPro"/>
</dbReference>
<dbReference type="OrthoDB" id="9782022at2"/>
<protein>
    <recommendedName>
        <fullName evidence="4">Aspartate/glutamate leucyltransferase</fullName>
        <ecNumber evidence="4">2.3.2.29</ecNumber>
    </recommendedName>
</protein>
<evidence type="ECO:0000256" key="1">
    <source>
        <dbReference type="ARBA" id="ARBA00022490"/>
    </source>
</evidence>
<keyword evidence="1 4" id="KW-0963">Cytoplasm</keyword>
<sequence>MSDLRRPPLPERVLQLYATASYPCSYLPEQTARSQVVVPLDVVDTGIYAQLIAKGFRRSGSTTYRPWCDNCRACVPLRIPVDNFSPNRSQRRAWRQHEGLSVRVLPLEEYPGHYALYRDYQLARHAGCGMDKDDPEDYRSFILQSPVDAMLVEFREGDVLKMVALLDVLPDALSAVYTFYAGDAGAAYGTFAVLWQIAFARQTGRRHVYLGYWIAESSKMHYKTRFRPYEILQGDRWVRCAETPHA</sequence>
<comment type="catalytic activity">
    <reaction evidence="4">
        <text>N-terminal L-glutamyl-[protein] + L-leucyl-tRNA(Leu) = N-terminal L-leucyl-L-glutamyl-[protein] + tRNA(Leu) + H(+)</text>
        <dbReference type="Rhea" id="RHEA:50412"/>
        <dbReference type="Rhea" id="RHEA-COMP:9613"/>
        <dbReference type="Rhea" id="RHEA-COMP:9622"/>
        <dbReference type="Rhea" id="RHEA-COMP:12664"/>
        <dbReference type="Rhea" id="RHEA-COMP:12668"/>
        <dbReference type="ChEBI" id="CHEBI:15378"/>
        <dbReference type="ChEBI" id="CHEBI:64721"/>
        <dbReference type="ChEBI" id="CHEBI:78442"/>
        <dbReference type="ChEBI" id="CHEBI:78494"/>
        <dbReference type="ChEBI" id="CHEBI:133041"/>
        <dbReference type="EC" id="2.3.2.29"/>
    </reaction>
</comment>
<dbReference type="Pfam" id="PF04376">
    <property type="entry name" value="ATE_N"/>
    <property type="match status" value="1"/>
</dbReference>
<dbReference type="InterPro" id="IPR007471">
    <property type="entry name" value="N-end_Aminoacyl_Trfase_N"/>
</dbReference>
<comment type="similarity">
    <text evidence="4">Belongs to the R-transferase family. Bpt subfamily.</text>
</comment>
<dbReference type="Pfam" id="PF04377">
    <property type="entry name" value="ATE_C"/>
    <property type="match status" value="1"/>
</dbReference>
<dbReference type="SUPFAM" id="SSF55729">
    <property type="entry name" value="Acyl-CoA N-acyltransferases (Nat)"/>
    <property type="match status" value="1"/>
</dbReference>
<dbReference type="Proteomes" id="UP000199531">
    <property type="component" value="Unassembled WGS sequence"/>
</dbReference>
<evidence type="ECO:0000313" key="8">
    <source>
        <dbReference type="Proteomes" id="UP000199531"/>
    </source>
</evidence>
<evidence type="ECO:0000259" key="6">
    <source>
        <dbReference type="Pfam" id="PF04377"/>
    </source>
</evidence>
<evidence type="ECO:0000256" key="4">
    <source>
        <dbReference type="HAMAP-Rule" id="MF_00689"/>
    </source>
</evidence>
<dbReference type="AlphaFoldDB" id="A0A1H8HTY6"/>
<dbReference type="InterPro" id="IPR016181">
    <property type="entry name" value="Acyl_CoA_acyltransferase"/>
</dbReference>
<evidence type="ECO:0000256" key="3">
    <source>
        <dbReference type="ARBA" id="ARBA00023315"/>
    </source>
</evidence>
<dbReference type="PANTHER" id="PTHR21367:SF1">
    <property type="entry name" value="ARGINYL-TRNA--PROTEIN TRANSFERASE 1"/>
    <property type="match status" value="1"/>
</dbReference>
<name>A0A1H8HTY6_9BURK</name>
<dbReference type="HAMAP" id="MF_00689">
    <property type="entry name" value="Bpt"/>
    <property type="match status" value="1"/>
</dbReference>
<comment type="catalytic activity">
    <reaction evidence="4">
        <text>N-terminal L-aspartyl-[protein] + L-leucyl-tRNA(Leu) = N-terminal L-leucyl-L-aspartyl-[protein] + tRNA(Leu) + H(+)</text>
        <dbReference type="Rhea" id="RHEA:50420"/>
        <dbReference type="Rhea" id="RHEA-COMP:9613"/>
        <dbReference type="Rhea" id="RHEA-COMP:9622"/>
        <dbReference type="Rhea" id="RHEA-COMP:12669"/>
        <dbReference type="Rhea" id="RHEA-COMP:12674"/>
        <dbReference type="ChEBI" id="CHEBI:15378"/>
        <dbReference type="ChEBI" id="CHEBI:64720"/>
        <dbReference type="ChEBI" id="CHEBI:78442"/>
        <dbReference type="ChEBI" id="CHEBI:78494"/>
        <dbReference type="ChEBI" id="CHEBI:133042"/>
        <dbReference type="EC" id="2.3.2.29"/>
    </reaction>
</comment>
<organism evidence="7 8">
    <name type="scientific">Brachymonas denitrificans DSM 15123</name>
    <dbReference type="NCBI Taxonomy" id="1121117"/>
    <lineage>
        <taxon>Bacteria</taxon>
        <taxon>Pseudomonadati</taxon>
        <taxon>Pseudomonadota</taxon>
        <taxon>Betaproteobacteria</taxon>
        <taxon>Burkholderiales</taxon>
        <taxon>Comamonadaceae</taxon>
        <taxon>Brachymonas</taxon>
    </lineage>
</organism>
<dbReference type="RefSeq" id="WP_091816370.1">
    <property type="nucleotide sequence ID" value="NZ_FOCW01000003.1"/>
</dbReference>
<feature type="domain" description="N-end aminoacyl transferase N-terminal" evidence="5">
    <location>
        <begin position="22"/>
        <end position="92"/>
    </location>
</feature>
<dbReference type="InterPro" id="IPR017138">
    <property type="entry name" value="Asp_Glu_LeuTrfase"/>
</dbReference>
<dbReference type="EMBL" id="FOCW01000003">
    <property type="protein sequence ID" value="SEN59547.1"/>
    <property type="molecule type" value="Genomic_DNA"/>
</dbReference>
<dbReference type="PANTHER" id="PTHR21367">
    <property type="entry name" value="ARGININE-TRNA-PROTEIN TRANSFERASE 1"/>
    <property type="match status" value="1"/>
</dbReference>
<comment type="function">
    <text evidence="4">Functions in the N-end rule pathway of protein degradation where it conjugates Leu from its aminoacyl-tRNA to the N-termini of proteins containing an N-terminal aspartate or glutamate.</text>
</comment>
<dbReference type="NCBIfam" id="NF002342">
    <property type="entry name" value="PRK01305.1-3"/>
    <property type="match status" value="1"/>
</dbReference>
<keyword evidence="2 4" id="KW-0808">Transferase</keyword>
<dbReference type="NCBIfam" id="NF002341">
    <property type="entry name" value="PRK01305.1-1"/>
    <property type="match status" value="1"/>
</dbReference>
<proteinExistence type="inferred from homology"/>
<evidence type="ECO:0000256" key="2">
    <source>
        <dbReference type="ARBA" id="ARBA00022679"/>
    </source>
</evidence>
<dbReference type="EC" id="2.3.2.29" evidence="4"/>
<feature type="domain" description="N-end rule aminoacyl transferase C-terminal" evidence="6">
    <location>
        <begin position="113"/>
        <end position="232"/>
    </location>
</feature>
<gene>
    <name evidence="4" type="primary">bpt</name>
    <name evidence="7" type="ORF">SAMN02745977_01598</name>
</gene>
<keyword evidence="8" id="KW-1185">Reference proteome</keyword>
<evidence type="ECO:0000259" key="5">
    <source>
        <dbReference type="Pfam" id="PF04376"/>
    </source>
</evidence>
<dbReference type="InterPro" id="IPR030700">
    <property type="entry name" value="N-end_Aminoacyl_Trfase"/>
</dbReference>
<keyword evidence="3 4" id="KW-0012">Acyltransferase</keyword>
<dbReference type="GO" id="GO:0004057">
    <property type="term" value="F:arginyl-tRNA--protein transferase activity"/>
    <property type="evidence" value="ECO:0007669"/>
    <property type="project" value="InterPro"/>
</dbReference>
<reference evidence="7 8" key="1">
    <citation type="submission" date="2016-10" db="EMBL/GenBank/DDBJ databases">
        <authorList>
            <person name="de Groot N.N."/>
        </authorList>
    </citation>
    <scope>NUCLEOTIDE SEQUENCE [LARGE SCALE GENOMIC DNA]</scope>
    <source>
        <strain evidence="7 8">DSM 15123</strain>
    </source>
</reference>
<dbReference type="NCBIfam" id="NF002346">
    <property type="entry name" value="PRK01305.2-3"/>
    <property type="match status" value="1"/>
</dbReference>
<dbReference type="PIRSF" id="PIRSF037208">
    <property type="entry name" value="ATE_pro_prd"/>
    <property type="match status" value="1"/>
</dbReference>
<dbReference type="GO" id="GO:0005737">
    <property type="term" value="C:cytoplasm"/>
    <property type="evidence" value="ECO:0007669"/>
    <property type="project" value="UniProtKB-SubCell"/>
</dbReference>
<evidence type="ECO:0000313" key="7">
    <source>
        <dbReference type="EMBL" id="SEN59547.1"/>
    </source>
</evidence>
<dbReference type="STRING" id="1121117.SAMN02745977_01598"/>